<accession>A0A8S5PAT5</accession>
<proteinExistence type="predicted"/>
<reference evidence="1" key="1">
    <citation type="journal article" date="2021" name="Proc. Natl. Acad. Sci. U.S.A.">
        <title>A Catalog of Tens of Thousands of Viruses from Human Metagenomes Reveals Hidden Associations with Chronic Diseases.</title>
        <authorList>
            <person name="Tisza M.J."/>
            <person name="Buck C.B."/>
        </authorList>
    </citation>
    <scope>NUCLEOTIDE SEQUENCE</scope>
    <source>
        <strain evidence="1">CtpoI7</strain>
    </source>
</reference>
<protein>
    <submittedName>
        <fullName evidence="1">Uncharacterized protein</fullName>
    </submittedName>
</protein>
<sequence length="122" mass="14618">MISINDVKEDYVFNHCNDEFERTYNVKKKWNDMSFAERNCYDTAIPHKMNLPTNALLSEIFEFIEKWYCMDELKWSLWEEASEDFIHRFNTLMNEISEFPSAKSYEPDETIDPNSFYTGGIL</sequence>
<evidence type="ECO:0000313" key="1">
    <source>
        <dbReference type="EMBL" id="DAE03563.1"/>
    </source>
</evidence>
<dbReference type="EMBL" id="BK015368">
    <property type="protein sequence ID" value="DAE03563.1"/>
    <property type="molecule type" value="Genomic_DNA"/>
</dbReference>
<name>A0A8S5PAT5_9CAUD</name>
<organism evidence="1">
    <name type="scientific">Siphoviridae sp. ctpoI7</name>
    <dbReference type="NCBI Taxonomy" id="2825678"/>
    <lineage>
        <taxon>Viruses</taxon>
        <taxon>Duplodnaviria</taxon>
        <taxon>Heunggongvirae</taxon>
        <taxon>Uroviricota</taxon>
        <taxon>Caudoviricetes</taxon>
    </lineage>
</organism>